<dbReference type="GO" id="GO:0003677">
    <property type="term" value="F:DNA binding"/>
    <property type="evidence" value="ECO:0007669"/>
    <property type="project" value="InterPro"/>
</dbReference>
<dbReference type="Pfam" id="PF13560">
    <property type="entry name" value="HTH_31"/>
    <property type="match status" value="1"/>
</dbReference>
<dbReference type="RefSeq" id="WP_089111530.1">
    <property type="nucleotide sequence ID" value="NZ_LOKL01000171.1"/>
</dbReference>
<reference evidence="2" key="1">
    <citation type="submission" date="2015-12" db="EMBL/GenBank/DDBJ databases">
        <authorList>
            <person name="Bansal K."/>
            <person name="Midha S."/>
            <person name="Patil P.B."/>
        </authorList>
    </citation>
    <scope>NUCLEOTIDE SEQUENCE</scope>
    <source>
        <strain evidence="2">LMG867</strain>
    </source>
</reference>
<dbReference type="SUPFAM" id="SSF47413">
    <property type="entry name" value="lambda repressor-like DNA-binding domains"/>
    <property type="match status" value="1"/>
</dbReference>
<dbReference type="CDD" id="cd00093">
    <property type="entry name" value="HTH_XRE"/>
    <property type="match status" value="1"/>
</dbReference>
<evidence type="ECO:0000313" key="3">
    <source>
        <dbReference type="Proteomes" id="UP000825388"/>
    </source>
</evidence>
<dbReference type="InterPro" id="IPR010982">
    <property type="entry name" value="Lambda_DNA-bd_dom_sf"/>
</dbReference>
<evidence type="ECO:0000313" key="2">
    <source>
        <dbReference type="EMBL" id="MBZ3926823.1"/>
    </source>
</evidence>
<feature type="domain" description="HTH cro/C1-type" evidence="1">
    <location>
        <begin position="15"/>
        <end position="73"/>
    </location>
</feature>
<dbReference type="PROSITE" id="PS50943">
    <property type="entry name" value="HTH_CROC1"/>
    <property type="match status" value="1"/>
</dbReference>
<accession>A0AAW4RUH0</accession>
<proteinExistence type="predicted"/>
<dbReference type="Gene3D" id="1.10.260.40">
    <property type="entry name" value="lambda repressor-like DNA-binding domains"/>
    <property type="match status" value="1"/>
</dbReference>
<protein>
    <submittedName>
        <fullName evidence="2">Transcriptional regulator</fullName>
    </submittedName>
</protein>
<comment type="caution">
    <text evidence="2">The sequence shown here is derived from an EMBL/GenBank/DDBJ whole genome shotgun (WGS) entry which is preliminary data.</text>
</comment>
<sequence>MPASLPTSSVFGRRLRAARRVAGLSQVELGALLGMNEKSASSRLSRYERGEREPDHETLAALSDALGVPPAYFHASSDVLAEVILLVARLPAERQQTVLDLIKEHLTSTAPSR</sequence>
<evidence type="ECO:0000259" key="1">
    <source>
        <dbReference type="PROSITE" id="PS50943"/>
    </source>
</evidence>
<name>A0AAW4RUH0_XANCI</name>
<dbReference type="EMBL" id="LOKL01000171">
    <property type="protein sequence ID" value="MBZ3926823.1"/>
    <property type="molecule type" value="Genomic_DNA"/>
</dbReference>
<dbReference type="Proteomes" id="UP000825388">
    <property type="component" value="Unassembled WGS sequence"/>
</dbReference>
<dbReference type="AlphaFoldDB" id="A0AAW4RUH0"/>
<dbReference type="InterPro" id="IPR001387">
    <property type="entry name" value="Cro/C1-type_HTH"/>
</dbReference>
<gene>
    <name evidence="2" type="ORF">Xseb_21115</name>
</gene>
<dbReference type="SMART" id="SM00530">
    <property type="entry name" value="HTH_XRE"/>
    <property type="match status" value="1"/>
</dbReference>
<organism evidence="2 3">
    <name type="scientific">Xanthomonas citri pv. sesbaniae</name>
    <dbReference type="NCBI Taxonomy" id="473425"/>
    <lineage>
        <taxon>Bacteria</taxon>
        <taxon>Pseudomonadati</taxon>
        <taxon>Pseudomonadota</taxon>
        <taxon>Gammaproteobacteria</taxon>
        <taxon>Lysobacterales</taxon>
        <taxon>Lysobacteraceae</taxon>
        <taxon>Xanthomonas</taxon>
    </lineage>
</organism>